<dbReference type="AlphaFoldDB" id="A0AAW1SXL5"/>
<evidence type="ECO:0000256" key="3">
    <source>
        <dbReference type="ARBA" id="ARBA00022989"/>
    </source>
</evidence>
<comment type="caution">
    <text evidence="4">The sequence shown here is derived from an EMBL/GenBank/DDBJ whole genome shotgun (WGS) entry which is preliminary data.</text>
</comment>
<dbReference type="EMBL" id="JALJOV010000653">
    <property type="protein sequence ID" value="KAK9862114.1"/>
    <property type="molecule type" value="Genomic_DNA"/>
</dbReference>
<dbReference type="GO" id="GO:0016757">
    <property type="term" value="F:glycosyltransferase activity"/>
    <property type="evidence" value="ECO:0007669"/>
    <property type="project" value="TreeGrafter"/>
</dbReference>
<gene>
    <name evidence="4" type="ORF">WJX84_000220</name>
</gene>
<keyword evidence="2" id="KW-0812">Transmembrane</keyword>
<evidence type="ECO:0008006" key="6">
    <source>
        <dbReference type="Google" id="ProtNLM"/>
    </source>
</evidence>
<keyword evidence="3" id="KW-0472">Membrane</keyword>
<name>A0AAW1SXL5_9CHLO</name>
<proteinExistence type="predicted"/>
<protein>
    <recommendedName>
        <fullName evidence="6">Glycosyltransferase family 92 protein</fullName>
    </recommendedName>
</protein>
<dbReference type="Pfam" id="PF13704">
    <property type="entry name" value="Glyco_tranf_2_4"/>
    <property type="match status" value="1"/>
</dbReference>
<sequence>MKNEVPYAVEWIEFHRLMGFDHIVIYDDFSADNASMLNSLYQQHDRHYLTVEPGIQDDDPRIRRIKSAADCFTKYREQSDWLIHLDIDEFIWSPLYPDVPTYFMREVPTRPTLSMRGPPGLASMDSGCDTALLYIRKMQWQS</sequence>
<dbReference type="GO" id="GO:0016020">
    <property type="term" value="C:membrane"/>
    <property type="evidence" value="ECO:0007669"/>
    <property type="project" value="UniProtKB-SubCell"/>
</dbReference>
<evidence type="ECO:0000313" key="4">
    <source>
        <dbReference type="EMBL" id="KAK9862114.1"/>
    </source>
</evidence>
<comment type="subcellular location">
    <subcellularLocation>
        <location evidence="1">Membrane</location>
        <topology evidence="1">Single-pass membrane protein</topology>
    </subcellularLocation>
</comment>
<dbReference type="GO" id="GO:0005737">
    <property type="term" value="C:cytoplasm"/>
    <property type="evidence" value="ECO:0007669"/>
    <property type="project" value="TreeGrafter"/>
</dbReference>
<dbReference type="Proteomes" id="UP001485043">
    <property type="component" value="Unassembled WGS sequence"/>
</dbReference>
<evidence type="ECO:0000256" key="1">
    <source>
        <dbReference type="ARBA" id="ARBA00004167"/>
    </source>
</evidence>
<evidence type="ECO:0000313" key="5">
    <source>
        <dbReference type="Proteomes" id="UP001485043"/>
    </source>
</evidence>
<accession>A0AAW1SXL5</accession>
<keyword evidence="3" id="KW-1133">Transmembrane helix</keyword>
<keyword evidence="5" id="KW-1185">Reference proteome</keyword>
<evidence type="ECO:0000256" key="2">
    <source>
        <dbReference type="ARBA" id="ARBA00022692"/>
    </source>
</evidence>
<reference evidence="4 5" key="1">
    <citation type="journal article" date="2024" name="Nat. Commun.">
        <title>Phylogenomics reveals the evolutionary origins of lichenization in chlorophyte algae.</title>
        <authorList>
            <person name="Puginier C."/>
            <person name="Libourel C."/>
            <person name="Otte J."/>
            <person name="Skaloud P."/>
            <person name="Haon M."/>
            <person name="Grisel S."/>
            <person name="Petersen M."/>
            <person name="Berrin J.G."/>
            <person name="Delaux P.M."/>
            <person name="Dal Grande F."/>
            <person name="Keller J."/>
        </authorList>
    </citation>
    <scope>NUCLEOTIDE SEQUENCE [LARGE SCALE GENOMIC DNA]</scope>
    <source>
        <strain evidence="4 5">SAG 2523</strain>
    </source>
</reference>
<dbReference type="PANTHER" id="PTHR21461:SF69">
    <property type="entry name" value="GLYCOSYLTRANSFERASE FAMILY 92 PROTEIN"/>
    <property type="match status" value="1"/>
</dbReference>
<dbReference type="PANTHER" id="PTHR21461">
    <property type="entry name" value="GLYCOSYLTRANSFERASE FAMILY 92 PROTEIN"/>
    <property type="match status" value="1"/>
</dbReference>
<organism evidence="4 5">
    <name type="scientific">Apatococcus fuscideae</name>
    <dbReference type="NCBI Taxonomy" id="2026836"/>
    <lineage>
        <taxon>Eukaryota</taxon>
        <taxon>Viridiplantae</taxon>
        <taxon>Chlorophyta</taxon>
        <taxon>core chlorophytes</taxon>
        <taxon>Trebouxiophyceae</taxon>
        <taxon>Chlorellales</taxon>
        <taxon>Chlorellaceae</taxon>
        <taxon>Apatococcus</taxon>
    </lineage>
</organism>